<dbReference type="PANTHER" id="PTHR43065:SF10">
    <property type="entry name" value="PEROXIDE STRESS-ACTIVATED HISTIDINE KINASE MAK3"/>
    <property type="match status" value="1"/>
</dbReference>
<evidence type="ECO:0000256" key="10">
    <source>
        <dbReference type="SAM" id="SignalP"/>
    </source>
</evidence>
<evidence type="ECO:0000256" key="7">
    <source>
        <dbReference type="ARBA" id="ARBA00022840"/>
    </source>
</evidence>
<keyword evidence="8" id="KW-0902">Two-component regulatory system</keyword>
<evidence type="ECO:0000256" key="1">
    <source>
        <dbReference type="ARBA" id="ARBA00000085"/>
    </source>
</evidence>
<comment type="caution">
    <text evidence="12">The sequence shown here is derived from an EMBL/GenBank/DDBJ whole genome shotgun (WGS) entry which is preliminary data.</text>
</comment>
<dbReference type="Proteomes" id="UP000249396">
    <property type="component" value="Unassembled WGS sequence"/>
</dbReference>
<name>A0A2W4SWC1_9GAMM</name>
<evidence type="ECO:0000256" key="3">
    <source>
        <dbReference type="ARBA" id="ARBA00022553"/>
    </source>
</evidence>
<feature type="transmembrane region" description="Helical" evidence="9">
    <location>
        <begin position="278"/>
        <end position="298"/>
    </location>
</feature>
<dbReference type="SUPFAM" id="SSF55874">
    <property type="entry name" value="ATPase domain of HSP90 chaperone/DNA topoisomerase II/histidine kinase"/>
    <property type="match status" value="1"/>
</dbReference>
<dbReference type="EC" id="2.7.13.3" evidence="2"/>
<dbReference type="InterPro" id="IPR004358">
    <property type="entry name" value="Sig_transdc_His_kin-like_C"/>
</dbReference>
<sequence length="560" mass="62323">MKKICLAIFLSFMSLLFSGMALSGTVADFRKTLSIEENAWLDAHPVIRFTGDPNYAPVEFEDKTGRYQGMSLDYLNLITSRLGVNFKRVESTTFYDALKLVREGQADLLPVVAETPKRKQYLSFTAPYLRFPAVMITARADVDHWNPEELKAMKVAVVHGYNWEDWLSREYPDVALVLDPDIETALRTTSFGLADVMIGDIATTTYSISKTNISNLRVAHQFEESLQLSMAVRSDLPILRALLDKALANISEEEKQAITKKWIHLEPPIWWKNPTFRLVAWSVSGVLTGVILVALAWNRTLARKVRQRTLELEEAHQRLMQSAKLESVGRLAAGVAHEVKNPLAILQMGVEFLGAELPKESDAGAVIRDMEEAIQRADGVIKGLLDFSREKKLDMRKTDLNQVVRDSLKLVHYELGHHNISTEEDLNPELPPINADPDKLKQVFINLFMNAIHAMKRDGKLRVASEVKRLKKGADGGKATGKFHPGDQLIVIEVEDNGTGIEPAKVGKVFDPFFTTKPVGQGTGLGLSVSRTIVELHGGTISLNNRDGGGASVVLMFKTN</sequence>
<keyword evidence="6" id="KW-0418">Kinase</keyword>
<accession>A0A2W4SWC1</accession>
<dbReference type="Gene3D" id="3.40.190.10">
    <property type="entry name" value="Periplasmic binding protein-like II"/>
    <property type="match status" value="2"/>
</dbReference>
<dbReference type="CDD" id="cd01007">
    <property type="entry name" value="PBP2_BvgS_HisK_like"/>
    <property type="match status" value="1"/>
</dbReference>
<dbReference type="InterPro" id="IPR003594">
    <property type="entry name" value="HATPase_dom"/>
</dbReference>
<keyword evidence="9" id="KW-0812">Transmembrane</keyword>
<evidence type="ECO:0000256" key="9">
    <source>
        <dbReference type="SAM" id="Phobius"/>
    </source>
</evidence>
<dbReference type="Gene3D" id="1.10.287.130">
    <property type="match status" value="1"/>
</dbReference>
<dbReference type="GO" id="GO:0000155">
    <property type="term" value="F:phosphorelay sensor kinase activity"/>
    <property type="evidence" value="ECO:0007669"/>
    <property type="project" value="InterPro"/>
</dbReference>
<evidence type="ECO:0000256" key="8">
    <source>
        <dbReference type="ARBA" id="ARBA00023012"/>
    </source>
</evidence>
<evidence type="ECO:0000259" key="11">
    <source>
        <dbReference type="PROSITE" id="PS50109"/>
    </source>
</evidence>
<keyword evidence="10" id="KW-0732">Signal</keyword>
<dbReference type="Pfam" id="PF00512">
    <property type="entry name" value="HisKA"/>
    <property type="match status" value="1"/>
</dbReference>
<evidence type="ECO:0000256" key="6">
    <source>
        <dbReference type="ARBA" id="ARBA00022777"/>
    </source>
</evidence>
<dbReference type="InterPro" id="IPR003661">
    <property type="entry name" value="HisK_dim/P_dom"/>
</dbReference>
<organism evidence="12 13">
    <name type="scientific">Candidatus Methylumidiphilus alinenensis</name>
    <dbReference type="NCBI Taxonomy" id="2202197"/>
    <lineage>
        <taxon>Bacteria</taxon>
        <taxon>Pseudomonadati</taxon>
        <taxon>Pseudomonadota</taxon>
        <taxon>Gammaproteobacteria</taxon>
        <taxon>Methylococcales</taxon>
        <taxon>Candidatus Methylumidiphilus</taxon>
    </lineage>
</organism>
<dbReference type="Gene3D" id="3.30.565.10">
    <property type="entry name" value="Histidine kinase-like ATPase, C-terminal domain"/>
    <property type="match status" value="1"/>
</dbReference>
<dbReference type="Pfam" id="PF00497">
    <property type="entry name" value="SBP_bac_3"/>
    <property type="match status" value="1"/>
</dbReference>
<comment type="catalytic activity">
    <reaction evidence="1">
        <text>ATP + protein L-histidine = ADP + protein N-phospho-L-histidine.</text>
        <dbReference type="EC" id="2.7.13.3"/>
    </reaction>
</comment>
<protein>
    <recommendedName>
        <fullName evidence="2">histidine kinase</fullName>
        <ecNumber evidence="2">2.7.13.3</ecNumber>
    </recommendedName>
</protein>
<dbReference type="PRINTS" id="PR00344">
    <property type="entry name" value="BCTRLSENSOR"/>
</dbReference>
<keyword evidence="9" id="KW-1133">Transmembrane helix</keyword>
<dbReference type="InterPro" id="IPR005467">
    <property type="entry name" value="His_kinase_dom"/>
</dbReference>
<keyword evidence="3" id="KW-0597">Phosphoprotein</keyword>
<dbReference type="EMBL" id="QJPH01000348">
    <property type="protein sequence ID" value="PZN76914.1"/>
    <property type="molecule type" value="Genomic_DNA"/>
</dbReference>
<dbReference type="InterPro" id="IPR001638">
    <property type="entry name" value="Solute-binding_3/MltF_N"/>
</dbReference>
<evidence type="ECO:0000256" key="5">
    <source>
        <dbReference type="ARBA" id="ARBA00022741"/>
    </source>
</evidence>
<dbReference type="CDD" id="cd00082">
    <property type="entry name" value="HisKA"/>
    <property type="match status" value="1"/>
</dbReference>
<dbReference type="SMART" id="SM00062">
    <property type="entry name" value="PBPb"/>
    <property type="match status" value="1"/>
</dbReference>
<keyword evidence="7" id="KW-0067">ATP-binding</keyword>
<keyword evidence="9" id="KW-0472">Membrane</keyword>
<dbReference type="AlphaFoldDB" id="A0A2W4SWC1"/>
<evidence type="ECO:0000313" key="12">
    <source>
        <dbReference type="EMBL" id="PZN76914.1"/>
    </source>
</evidence>
<evidence type="ECO:0000256" key="4">
    <source>
        <dbReference type="ARBA" id="ARBA00022679"/>
    </source>
</evidence>
<dbReference type="PANTHER" id="PTHR43065">
    <property type="entry name" value="SENSOR HISTIDINE KINASE"/>
    <property type="match status" value="1"/>
</dbReference>
<feature type="domain" description="Histidine kinase" evidence="11">
    <location>
        <begin position="334"/>
        <end position="560"/>
    </location>
</feature>
<evidence type="ECO:0000256" key="2">
    <source>
        <dbReference type="ARBA" id="ARBA00012438"/>
    </source>
</evidence>
<evidence type="ECO:0000313" key="13">
    <source>
        <dbReference type="Proteomes" id="UP000249396"/>
    </source>
</evidence>
<dbReference type="SMART" id="SM00387">
    <property type="entry name" value="HATPase_c"/>
    <property type="match status" value="1"/>
</dbReference>
<dbReference type="SUPFAM" id="SSF47384">
    <property type="entry name" value="Homodimeric domain of signal transducing histidine kinase"/>
    <property type="match status" value="1"/>
</dbReference>
<dbReference type="Pfam" id="PF02518">
    <property type="entry name" value="HATPase_c"/>
    <property type="match status" value="1"/>
</dbReference>
<dbReference type="InterPro" id="IPR036890">
    <property type="entry name" value="HATPase_C_sf"/>
</dbReference>
<dbReference type="GO" id="GO:0005524">
    <property type="term" value="F:ATP binding"/>
    <property type="evidence" value="ECO:0007669"/>
    <property type="project" value="UniProtKB-KW"/>
</dbReference>
<keyword evidence="5" id="KW-0547">Nucleotide-binding</keyword>
<gene>
    <name evidence="12" type="ORF">DM484_15635</name>
</gene>
<proteinExistence type="predicted"/>
<feature type="chain" id="PRO_5015849356" description="histidine kinase" evidence="10">
    <location>
        <begin position="24"/>
        <end position="560"/>
    </location>
</feature>
<dbReference type="PROSITE" id="PS50109">
    <property type="entry name" value="HIS_KIN"/>
    <property type="match status" value="1"/>
</dbReference>
<dbReference type="InterPro" id="IPR036097">
    <property type="entry name" value="HisK_dim/P_sf"/>
</dbReference>
<feature type="signal peptide" evidence="10">
    <location>
        <begin position="1"/>
        <end position="23"/>
    </location>
</feature>
<dbReference type="SMART" id="SM00388">
    <property type="entry name" value="HisKA"/>
    <property type="match status" value="1"/>
</dbReference>
<dbReference type="SUPFAM" id="SSF53850">
    <property type="entry name" value="Periplasmic binding protein-like II"/>
    <property type="match status" value="1"/>
</dbReference>
<keyword evidence="4" id="KW-0808">Transferase</keyword>
<reference evidence="12 13" key="1">
    <citation type="journal article" date="2018" name="Aquat. Microb. Ecol.">
        <title>Gammaproteobacterial methanotrophs dominate.</title>
        <authorList>
            <person name="Rissanen A.J."/>
            <person name="Saarenheimo J."/>
            <person name="Tiirola M."/>
            <person name="Peura S."/>
            <person name="Aalto S.L."/>
            <person name="Karvinen A."/>
            <person name="Nykanen H."/>
        </authorList>
    </citation>
    <scope>NUCLEOTIDE SEQUENCE [LARGE SCALE GENOMIC DNA]</scope>
    <source>
        <strain evidence="12">AMbin10</strain>
    </source>
</reference>